<dbReference type="GO" id="GO:0004984">
    <property type="term" value="F:olfactory receptor activity"/>
    <property type="evidence" value="ECO:0007669"/>
    <property type="project" value="InterPro"/>
</dbReference>
<keyword evidence="8" id="KW-0675">Receptor</keyword>
<dbReference type="InterPro" id="IPR000725">
    <property type="entry name" value="Olfact_rcpt"/>
</dbReference>
<evidence type="ECO:0000259" key="11">
    <source>
        <dbReference type="PROSITE" id="PS50262"/>
    </source>
</evidence>
<dbReference type="PROSITE" id="PS50262">
    <property type="entry name" value="G_PROTEIN_RECEP_F1_2"/>
    <property type="match status" value="1"/>
</dbReference>
<reference evidence="12" key="3">
    <citation type="submission" date="2025-09" db="UniProtKB">
        <authorList>
            <consortium name="Ensembl"/>
        </authorList>
    </citation>
    <scope>IDENTIFICATION</scope>
</reference>
<evidence type="ECO:0000256" key="7">
    <source>
        <dbReference type="ARBA" id="ARBA00023136"/>
    </source>
</evidence>
<dbReference type="AlphaFoldDB" id="A0A452G2Z4"/>
<dbReference type="OMA" id="HKFCMQL"/>
<evidence type="ECO:0000256" key="5">
    <source>
        <dbReference type="ARBA" id="ARBA00022989"/>
    </source>
</evidence>
<dbReference type="EMBL" id="LWLT01000010">
    <property type="status" value="NOT_ANNOTATED_CDS"/>
    <property type="molecule type" value="Genomic_DNA"/>
</dbReference>
<dbReference type="GO" id="GO:0005886">
    <property type="term" value="C:plasma membrane"/>
    <property type="evidence" value="ECO:0007669"/>
    <property type="project" value="UniProtKB-SubCell"/>
</dbReference>
<evidence type="ECO:0000256" key="9">
    <source>
        <dbReference type="ARBA" id="ARBA00023224"/>
    </source>
</evidence>
<dbReference type="Ensembl" id="ENSCHIT00000038752.1">
    <property type="protein sequence ID" value="ENSCHIP00000030880.1"/>
    <property type="gene ID" value="ENSCHIG00000025457.1"/>
</dbReference>
<feature type="transmembrane region" description="Helical" evidence="10">
    <location>
        <begin position="194"/>
        <end position="210"/>
    </location>
</feature>
<evidence type="ECO:0000313" key="12">
    <source>
        <dbReference type="Ensembl" id="ENSCHIP00000030880.1"/>
    </source>
</evidence>
<dbReference type="GeneTree" id="ENSGT01150000286972"/>
<dbReference type="PANTHER" id="PTHR26453">
    <property type="entry name" value="OLFACTORY RECEPTOR"/>
    <property type="match status" value="1"/>
</dbReference>
<evidence type="ECO:0000313" key="13">
    <source>
        <dbReference type="Proteomes" id="UP000291000"/>
    </source>
</evidence>
<evidence type="ECO:0000256" key="2">
    <source>
        <dbReference type="ARBA" id="ARBA00022475"/>
    </source>
</evidence>
<feature type="transmembrane region" description="Helical" evidence="10">
    <location>
        <begin position="96"/>
        <end position="117"/>
    </location>
</feature>
<dbReference type="PRINTS" id="PR00245">
    <property type="entry name" value="OLFACTORYR"/>
</dbReference>
<keyword evidence="3" id="KW-0716">Sensory transduction</keyword>
<keyword evidence="4 10" id="KW-0812">Transmembrane</keyword>
<feature type="transmembrane region" description="Helical" evidence="10">
    <location>
        <begin position="222"/>
        <end position="241"/>
    </location>
</feature>
<proteinExistence type="predicted"/>
<evidence type="ECO:0000256" key="3">
    <source>
        <dbReference type="ARBA" id="ARBA00022606"/>
    </source>
</evidence>
<keyword evidence="13" id="KW-1185">Reference proteome</keyword>
<keyword evidence="6" id="KW-0297">G-protein coupled receptor</keyword>
<protein>
    <recommendedName>
        <fullName evidence="11">G-protein coupled receptors family 1 profile domain-containing protein</fullName>
    </recommendedName>
</protein>
<keyword evidence="7 10" id="KW-0472">Membrane</keyword>
<dbReference type="FunFam" id="1.20.1070.10:FF:000015">
    <property type="entry name" value="Olfactory receptor"/>
    <property type="match status" value="1"/>
</dbReference>
<accession>A0A452G2Z4</accession>
<feature type="transmembrane region" description="Helical" evidence="10">
    <location>
        <begin position="161"/>
        <end position="182"/>
    </location>
</feature>
<name>A0A452G2Z4_CAPHI</name>
<keyword evidence="5 10" id="KW-1133">Transmembrane helix</keyword>
<reference evidence="12 13" key="1">
    <citation type="submission" date="2016-04" db="EMBL/GenBank/DDBJ databases">
        <title>Polished mammalian reference genomes with single-molecule sequencing and chromosome conformation capture applied to the Capra hircus genome.</title>
        <authorList>
            <person name="Bickhart D.M."/>
            <person name="Koren S."/>
            <person name="Rosen B."/>
            <person name="Hastie A."/>
            <person name="Liachko I."/>
            <person name="Sullivan S.T."/>
            <person name="Burton J."/>
            <person name="Sayre B.L."/>
            <person name="Huson H.J."/>
            <person name="Lee J."/>
            <person name="Lam E."/>
            <person name="Kelley C.M."/>
            <person name="Hutchison J.L."/>
            <person name="Zhou Y."/>
            <person name="Sun J."/>
            <person name="Crisa A."/>
            <person name="Schwartz J.C."/>
            <person name="Hammond J.A."/>
            <person name="Schroeder S.G."/>
            <person name="Liu G.E."/>
            <person name="Dunham M."/>
            <person name="Shendure J."/>
            <person name="Sonstegard T.S."/>
            <person name="Phillippy A.M."/>
            <person name="Van Tassell C.P."/>
            <person name="Smith T.P."/>
        </authorList>
    </citation>
    <scope>NUCLEOTIDE SEQUENCE [LARGE SCALE GENOMIC DNA]</scope>
</reference>
<reference evidence="12" key="2">
    <citation type="submission" date="2025-08" db="UniProtKB">
        <authorList>
            <consortium name="Ensembl"/>
        </authorList>
    </citation>
    <scope>IDENTIFICATION</scope>
</reference>
<dbReference type="GO" id="GO:0004930">
    <property type="term" value="F:G protein-coupled receptor activity"/>
    <property type="evidence" value="ECO:0007669"/>
    <property type="project" value="UniProtKB-KW"/>
</dbReference>
<keyword evidence="2" id="KW-1003">Cell membrane</keyword>
<sequence>MEFILLGVIVLITRIGCTLQTPMYFFLNHFSILEICYVTVTIPRMLTDLLNQKGHVSFIACATQMYLVLLFGGLECLFLAMMAYDHYVAICNPLHYGLIVSPQVCVQLVTASWVSGIPAVIGQTWQVSYLPFCGSTKLIIFSVTSPPVFKLACGDTFVNEIAVYADAVVFIMVPFLLIGVSYGAKAFSTCSSHLTVVVLFYSTASTTYLQPKPNQSEETGKLISLFYTVWIPTLNPIIFTLRNKDITIALRKLLSKLST</sequence>
<dbReference type="SUPFAM" id="SSF81321">
    <property type="entry name" value="Family A G protein-coupled receptor-like"/>
    <property type="match status" value="1"/>
</dbReference>
<evidence type="ECO:0000256" key="6">
    <source>
        <dbReference type="ARBA" id="ARBA00023040"/>
    </source>
</evidence>
<evidence type="ECO:0000256" key="1">
    <source>
        <dbReference type="ARBA" id="ARBA00004651"/>
    </source>
</evidence>
<organism evidence="12 13">
    <name type="scientific">Capra hircus</name>
    <name type="common">Goat</name>
    <dbReference type="NCBI Taxonomy" id="9925"/>
    <lineage>
        <taxon>Eukaryota</taxon>
        <taxon>Metazoa</taxon>
        <taxon>Chordata</taxon>
        <taxon>Craniata</taxon>
        <taxon>Vertebrata</taxon>
        <taxon>Euteleostomi</taxon>
        <taxon>Mammalia</taxon>
        <taxon>Eutheria</taxon>
        <taxon>Laurasiatheria</taxon>
        <taxon>Artiodactyla</taxon>
        <taxon>Ruminantia</taxon>
        <taxon>Pecora</taxon>
        <taxon>Bovidae</taxon>
        <taxon>Caprinae</taxon>
        <taxon>Capra</taxon>
    </lineage>
</organism>
<feature type="transmembrane region" description="Helical" evidence="10">
    <location>
        <begin position="58"/>
        <end position="84"/>
    </location>
</feature>
<evidence type="ECO:0000256" key="10">
    <source>
        <dbReference type="SAM" id="Phobius"/>
    </source>
</evidence>
<comment type="subcellular location">
    <subcellularLocation>
        <location evidence="1">Cell membrane</location>
        <topology evidence="1">Multi-pass membrane protein</topology>
    </subcellularLocation>
</comment>
<dbReference type="Pfam" id="PF13853">
    <property type="entry name" value="7tm_4"/>
    <property type="match status" value="1"/>
</dbReference>
<feature type="domain" description="G-protein coupled receptors family 1 profile" evidence="11">
    <location>
        <begin position="1"/>
        <end position="232"/>
    </location>
</feature>
<dbReference type="Gene3D" id="1.20.1070.10">
    <property type="entry name" value="Rhodopsin 7-helix transmembrane proteins"/>
    <property type="match status" value="1"/>
</dbReference>
<evidence type="ECO:0000256" key="8">
    <source>
        <dbReference type="ARBA" id="ARBA00023170"/>
    </source>
</evidence>
<dbReference type="InterPro" id="IPR017452">
    <property type="entry name" value="GPCR_Rhodpsn_7TM"/>
</dbReference>
<keyword evidence="9" id="KW-0807">Transducer</keyword>
<evidence type="ECO:0000256" key="4">
    <source>
        <dbReference type="ARBA" id="ARBA00022692"/>
    </source>
</evidence>
<dbReference type="Proteomes" id="UP000291000">
    <property type="component" value="Chromosome 10"/>
</dbReference>